<evidence type="ECO:0000313" key="2">
    <source>
        <dbReference type="Proteomes" id="UP000193963"/>
    </source>
</evidence>
<protein>
    <recommendedName>
        <fullName evidence="3">Alpha/beta hydrolase family protein</fullName>
    </recommendedName>
</protein>
<accession>A0A1X6ZKZ0</accession>
<keyword evidence="2" id="KW-1185">Reference proteome</keyword>
<dbReference type="EMBL" id="FWFN01000005">
    <property type="protein sequence ID" value="SLN54932.1"/>
    <property type="molecule type" value="Genomic_DNA"/>
</dbReference>
<dbReference type="InterPro" id="IPR029058">
    <property type="entry name" value="AB_hydrolase_fold"/>
</dbReference>
<sequence length="266" mass="28995">MVESTVPREGTQRFGDSSHWLDCQWRRSPSGKARRPVLLAIHGSDRDVQGCIEGFAPLADQLDLNLLAPLFPDAPDDRVAADSYKFLVGGGHHQLANMDAALLAFCQMIDATRDRTLLFGFSGGAQFAHRYAYFRARTLAGLIVAAPGNVTLPSRQETWWAGLDKAVEMIGEAPDLKALKKVPIAVLVGAEDLAEGLVDRTAQAPYGHRASALAGPTRLERARYLHNAYLQAGLSSQFATIPGARHNLQACISSATRIFRSWTIEM</sequence>
<dbReference type="AlphaFoldDB" id="A0A1X6ZKZ0"/>
<dbReference type="SUPFAM" id="SSF53474">
    <property type="entry name" value="alpha/beta-Hydrolases"/>
    <property type="match status" value="1"/>
</dbReference>
<organism evidence="1 2">
    <name type="scientific">Pseudooceanicola marinus</name>
    <dbReference type="NCBI Taxonomy" id="396013"/>
    <lineage>
        <taxon>Bacteria</taxon>
        <taxon>Pseudomonadati</taxon>
        <taxon>Pseudomonadota</taxon>
        <taxon>Alphaproteobacteria</taxon>
        <taxon>Rhodobacterales</taxon>
        <taxon>Paracoccaceae</taxon>
        <taxon>Pseudooceanicola</taxon>
    </lineage>
</organism>
<name>A0A1X6ZKZ0_9RHOB</name>
<reference evidence="1 2" key="1">
    <citation type="submission" date="2017-03" db="EMBL/GenBank/DDBJ databases">
        <authorList>
            <person name="Afonso C.L."/>
            <person name="Miller P.J."/>
            <person name="Scott M.A."/>
            <person name="Spackman E."/>
            <person name="Goraichik I."/>
            <person name="Dimitrov K.M."/>
            <person name="Suarez D.L."/>
            <person name="Swayne D.E."/>
        </authorList>
    </citation>
    <scope>NUCLEOTIDE SEQUENCE [LARGE SCALE GENOMIC DNA]</scope>
    <source>
        <strain evidence="1 2">CECT 7751</strain>
    </source>
</reference>
<gene>
    <name evidence="1" type="ORF">PSM7751_02680</name>
</gene>
<evidence type="ECO:0000313" key="1">
    <source>
        <dbReference type="EMBL" id="SLN54932.1"/>
    </source>
</evidence>
<evidence type="ECO:0008006" key="3">
    <source>
        <dbReference type="Google" id="ProtNLM"/>
    </source>
</evidence>
<dbReference type="Gene3D" id="3.40.50.1820">
    <property type="entry name" value="alpha/beta hydrolase"/>
    <property type="match status" value="1"/>
</dbReference>
<proteinExistence type="predicted"/>
<dbReference type="Proteomes" id="UP000193963">
    <property type="component" value="Unassembled WGS sequence"/>
</dbReference>